<protein>
    <recommendedName>
        <fullName evidence="3">F-box domain-containing protein</fullName>
    </recommendedName>
</protein>
<organism evidence="1 2">
    <name type="scientific">Penicillium diatomitis</name>
    <dbReference type="NCBI Taxonomy" id="2819901"/>
    <lineage>
        <taxon>Eukaryota</taxon>
        <taxon>Fungi</taxon>
        <taxon>Dikarya</taxon>
        <taxon>Ascomycota</taxon>
        <taxon>Pezizomycotina</taxon>
        <taxon>Eurotiomycetes</taxon>
        <taxon>Eurotiomycetidae</taxon>
        <taxon>Eurotiales</taxon>
        <taxon>Aspergillaceae</taxon>
        <taxon>Penicillium</taxon>
    </lineage>
</organism>
<reference evidence="1" key="2">
    <citation type="journal article" date="2023" name="IMA Fungus">
        <title>Comparative genomic study of the Penicillium genus elucidates a diverse pangenome and 15 lateral gene transfer events.</title>
        <authorList>
            <person name="Petersen C."/>
            <person name="Sorensen T."/>
            <person name="Nielsen M.R."/>
            <person name="Sondergaard T.E."/>
            <person name="Sorensen J.L."/>
            <person name="Fitzpatrick D.A."/>
            <person name="Frisvad J.C."/>
            <person name="Nielsen K.L."/>
        </authorList>
    </citation>
    <scope>NUCLEOTIDE SEQUENCE</scope>
    <source>
        <strain evidence="1">IBT 30728</strain>
    </source>
</reference>
<dbReference type="InterPro" id="IPR036047">
    <property type="entry name" value="F-box-like_dom_sf"/>
</dbReference>
<dbReference type="SUPFAM" id="SSF81383">
    <property type="entry name" value="F-box domain"/>
    <property type="match status" value="1"/>
</dbReference>
<keyword evidence="2" id="KW-1185">Reference proteome</keyword>
<comment type="caution">
    <text evidence="1">The sequence shown here is derived from an EMBL/GenBank/DDBJ whole genome shotgun (WGS) entry which is preliminary data.</text>
</comment>
<dbReference type="EMBL" id="JAPWDQ010000008">
    <property type="protein sequence ID" value="KAJ5482692.1"/>
    <property type="molecule type" value="Genomic_DNA"/>
</dbReference>
<accession>A0A9X0BSM9</accession>
<evidence type="ECO:0000313" key="2">
    <source>
        <dbReference type="Proteomes" id="UP001148312"/>
    </source>
</evidence>
<dbReference type="RefSeq" id="XP_056788664.1">
    <property type="nucleotide sequence ID" value="XM_056935740.1"/>
</dbReference>
<evidence type="ECO:0000313" key="1">
    <source>
        <dbReference type="EMBL" id="KAJ5482692.1"/>
    </source>
</evidence>
<reference evidence="1" key="1">
    <citation type="submission" date="2022-12" db="EMBL/GenBank/DDBJ databases">
        <authorList>
            <person name="Petersen C."/>
        </authorList>
    </citation>
    <scope>NUCLEOTIDE SEQUENCE</scope>
    <source>
        <strain evidence="1">IBT 30728</strain>
    </source>
</reference>
<evidence type="ECO:0008006" key="3">
    <source>
        <dbReference type="Google" id="ProtNLM"/>
    </source>
</evidence>
<dbReference type="GeneID" id="81625989"/>
<gene>
    <name evidence="1" type="ORF">N7539_006138</name>
</gene>
<sequence>MDINKAKPGRLPGLNQAKLDTMPYDLKVDLAKYLDAGSVKALRLTCRALYDAFSGPLFVPYLGVQKINFERENMESLIRLVLSEKYPGVINELKFVVPFFDSSHIRRQATTAADAAVVRATEMRSATLESFMAAGCGELLTFALKYLRAVKLVSIELAFCNFPQFRLGFDVIEMHRFGMRVSNIIWNAILSGGLRFKELIAFDATKPCSVSLWRLARMAETNAISPESRWRMRHIESFTMRVTSQQLIDEVSAGNMDQRRQLVLSFLRYLTQMSNLVILKLIIYNTTQGTNLNNFLSQGLVSRIQWNHLRSCTLGGLNVSAHDLTYFLRRHSHISYLSLDRFILVTGHWDEVFRVIEAEMPNLGMIRLAFLMHNRTADNATREVNLFPIWEPQTFDRVMFYSSIGHAYTRVGINMWVHTRYFDRDEINRGLEFWPLSPEGSGLHPDTIMVREQHGLWPY</sequence>
<proteinExistence type="predicted"/>
<dbReference type="Proteomes" id="UP001148312">
    <property type="component" value="Unassembled WGS sequence"/>
</dbReference>
<name>A0A9X0BSM9_9EURO</name>
<dbReference type="AlphaFoldDB" id="A0A9X0BSM9"/>